<evidence type="ECO:0000256" key="1">
    <source>
        <dbReference type="SAM" id="MobiDB-lite"/>
    </source>
</evidence>
<evidence type="ECO:0000313" key="3">
    <source>
        <dbReference type="Proteomes" id="UP000823388"/>
    </source>
</evidence>
<dbReference type="AlphaFoldDB" id="A0A8T0V711"/>
<dbReference type="EMBL" id="CM029041">
    <property type="protein sequence ID" value="KAG2630348.1"/>
    <property type="molecule type" value="Genomic_DNA"/>
</dbReference>
<protein>
    <submittedName>
        <fullName evidence="2">Uncharacterized protein</fullName>
    </submittedName>
</protein>
<dbReference type="Proteomes" id="UP000823388">
    <property type="component" value="Chromosome 3K"/>
</dbReference>
<comment type="caution">
    <text evidence="2">The sequence shown here is derived from an EMBL/GenBank/DDBJ whole genome shotgun (WGS) entry which is preliminary data.</text>
</comment>
<feature type="compositionally biased region" description="Basic and acidic residues" evidence="1">
    <location>
        <begin position="98"/>
        <end position="114"/>
    </location>
</feature>
<proteinExistence type="predicted"/>
<accession>A0A8T0V711</accession>
<sequence>MRNGRWSDEASQAVYDEALFNVAETCIDKEAVVISDLEENIIFQCIYKKTTGCKISTVHGHGYMSTRPTERESMKAQLEEQARATDAANQKNIELQEETEKLNDKLKNQEAESERKLEEKLKQFKEEESRKIQALRDEFMSALQGNRQTPLAPAAPNSLDIQGKATPPPVDKSAVNIPDSNANETTSVQSTLKIADIPGSDRPPVCKIPANIPIVGTVASKTPSSKAKRSLSQTNKQFISPHNLMNARVKRIRTRSQQL</sequence>
<name>A0A8T0V711_PANVG</name>
<feature type="region of interest" description="Disordered" evidence="1">
    <location>
        <begin position="79"/>
        <end position="114"/>
    </location>
</feature>
<evidence type="ECO:0000313" key="2">
    <source>
        <dbReference type="EMBL" id="KAG2630348.1"/>
    </source>
</evidence>
<gene>
    <name evidence="2" type="ORF">PVAP13_3KG475500</name>
</gene>
<organism evidence="2 3">
    <name type="scientific">Panicum virgatum</name>
    <name type="common">Blackwell switchgrass</name>
    <dbReference type="NCBI Taxonomy" id="38727"/>
    <lineage>
        <taxon>Eukaryota</taxon>
        <taxon>Viridiplantae</taxon>
        <taxon>Streptophyta</taxon>
        <taxon>Embryophyta</taxon>
        <taxon>Tracheophyta</taxon>
        <taxon>Spermatophyta</taxon>
        <taxon>Magnoliopsida</taxon>
        <taxon>Liliopsida</taxon>
        <taxon>Poales</taxon>
        <taxon>Poaceae</taxon>
        <taxon>PACMAD clade</taxon>
        <taxon>Panicoideae</taxon>
        <taxon>Panicodae</taxon>
        <taxon>Paniceae</taxon>
        <taxon>Panicinae</taxon>
        <taxon>Panicum</taxon>
        <taxon>Panicum sect. Hiantes</taxon>
    </lineage>
</organism>
<reference evidence="2" key="1">
    <citation type="submission" date="2020-05" db="EMBL/GenBank/DDBJ databases">
        <title>WGS assembly of Panicum virgatum.</title>
        <authorList>
            <person name="Lovell J.T."/>
            <person name="Jenkins J."/>
            <person name="Shu S."/>
            <person name="Juenger T.E."/>
            <person name="Schmutz J."/>
        </authorList>
    </citation>
    <scope>NUCLEOTIDE SEQUENCE</scope>
    <source>
        <strain evidence="2">AP13</strain>
    </source>
</reference>
<keyword evidence="3" id="KW-1185">Reference proteome</keyword>